<dbReference type="EMBL" id="MN276191">
    <property type="protein sequence ID" value="QGW12743.1"/>
    <property type="molecule type" value="Genomic_DNA"/>
</dbReference>
<reference evidence="2" key="1">
    <citation type="submission" date="2019-08" db="EMBL/GenBank/DDBJ databases">
        <title>Complete plastome sequence of the araphid diatom Nanofrustulum shiloi.</title>
        <authorList>
            <person name="Li C."/>
            <person name="Lemieux C."/>
        </authorList>
    </citation>
    <scope>NUCLEOTIDE SEQUENCE</scope>
    <source>
        <strain evidence="2">SZCZM404</strain>
    </source>
</reference>
<keyword evidence="1" id="KW-0812">Transmembrane</keyword>
<proteinExistence type="predicted"/>
<gene>
    <name evidence="2" type="primary">orf200</name>
</gene>
<keyword evidence="2" id="KW-0150">Chloroplast</keyword>
<feature type="transmembrane region" description="Helical" evidence="1">
    <location>
        <begin position="12"/>
        <end position="31"/>
    </location>
</feature>
<keyword evidence="1" id="KW-1133">Transmembrane helix</keyword>
<geneLocation type="chloroplast" evidence="2"/>
<keyword evidence="1" id="KW-0472">Membrane</keyword>
<accession>A0A650GEZ5</accession>
<protein>
    <submittedName>
        <fullName evidence="2">Uncharacterized protein</fullName>
    </submittedName>
</protein>
<evidence type="ECO:0000313" key="2">
    <source>
        <dbReference type="EMBL" id="QGW12743.1"/>
    </source>
</evidence>
<evidence type="ECO:0000256" key="1">
    <source>
        <dbReference type="SAM" id="Phobius"/>
    </source>
</evidence>
<keyword evidence="2" id="KW-0934">Plastid</keyword>
<sequence length="200" mass="22186">MTLTNLRGGSFVDVAAGLAIIGAIILLAINADGFQPNPNAIIPPHLQWLYGNQPPGNYFGYGKGAGPRSIIVTGLTQNAESEKKGPSSGSYNYIDVMNKLDKKSSNNSIEIQVGDQIYMFENPDRENADELQFKLAEEIYESIRECDTDICDIAENLGFKAVNMKNVKDHVFYNKHNLDRYGPDEIEHKRFDATLEQALA</sequence>
<organism evidence="2">
    <name type="scientific">Nanofrustulum shiloi</name>
    <dbReference type="NCBI Taxonomy" id="210602"/>
    <lineage>
        <taxon>Eukaryota</taxon>
        <taxon>Sar</taxon>
        <taxon>Stramenopiles</taxon>
        <taxon>Ochrophyta</taxon>
        <taxon>Bacillariophyta</taxon>
        <taxon>Fragilariophyceae</taxon>
        <taxon>Fragilariophycidae</taxon>
        <taxon>Fragilariales</taxon>
        <taxon>Staurosiraceae</taxon>
        <taxon>Nanofrustulum</taxon>
    </lineage>
</organism>
<dbReference type="AlphaFoldDB" id="A0A650GEZ5"/>
<name>A0A650GEZ5_9STRA</name>